<dbReference type="EMBL" id="CM001376">
    <property type="protein sequence ID" value="EHM12519.1"/>
    <property type="molecule type" value="Genomic_DNA"/>
</dbReference>
<dbReference type="AlphaFoldDB" id="H0ULX7"/>
<dbReference type="SMART" id="SM00895">
    <property type="entry name" value="FCD"/>
    <property type="match status" value="1"/>
</dbReference>
<dbReference type="PROSITE" id="PS50949">
    <property type="entry name" value="HTH_GNTR"/>
    <property type="match status" value="1"/>
</dbReference>
<dbReference type="SUPFAM" id="SSF46785">
    <property type="entry name" value="Winged helix' DNA-binding domain"/>
    <property type="match status" value="1"/>
</dbReference>
<evidence type="ECO:0000256" key="1">
    <source>
        <dbReference type="ARBA" id="ARBA00023015"/>
    </source>
</evidence>
<dbReference type="OrthoDB" id="9781630at2"/>
<dbReference type="HOGENOM" id="CLU_017584_5_1_0"/>
<dbReference type="eggNOG" id="COG1802">
    <property type="taxonomic scope" value="Bacteria"/>
</dbReference>
<feature type="domain" description="HTH gntR-type" evidence="4">
    <location>
        <begin position="4"/>
        <end position="71"/>
    </location>
</feature>
<keyword evidence="6" id="KW-1185">Reference proteome</keyword>
<evidence type="ECO:0000259" key="4">
    <source>
        <dbReference type="PROSITE" id="PS50949"/>
    </source>
</evidence>
<sequence length="206" mass="22583">MTSVFLKDRISEQLRHDIWQGFIQPDATLTIDDLCARFRVSRTPVREALLALCGENLLVAKHRVGYMLKPIDPSAVIESYRLRSIIEPEGAARAAAHITEPEKGELQALADDGSPSGNYRFHMMIASAARGTVLQDILRVLLNASVRGRVLLSLVQGPSGILADRLASHAAICQAVCAGDEQMAASLMCRHLEDSRERVIRAVSRS</sequence>
<dbReference type="GO" id="GO:0003677">
    <property type="term" value="F:DNA binding"/>
    <property type="evidence" value="ECO:0007669"/>
    <property type="project" value="UniProtKB-KW"/>
</dbReference>
<dbReference type="Gene3D" id="1.20.120.530">
    <property type="entry name" value="GntR ligand-binding domain-like"/>
    <property type="match status" value="1"/>
</dbReference>
<reference evidence="5 6" key="1">
    <citation type="submission" date="2011-11" db="EMBL/GenBank/DDBJ databases">
        <title>The Noncontiguous Finished genome of Jonquetella anthropi DSM 22815.</title>
        <authorList>
            <consortium name="US DOE Joint Genome Institute (JGI-PGF)"/>
            <person name="Lucas S."/>
            <person name="Copeland A."/>
            <person name="Lapidus A."/>
            <person name="Glavina del Rio T."/>
            <person name="Dalin E."/>
            <person name="Tice H."/>
            <person name="Bruce D."/>
            <person name="Goodwin L."/>
            <person name="Pitluck S."/>
            <person name="Peters L."/>
            <person name="Mikhailova N."/>
            <person name="Held B."/>
            <person name="Kyrpides N."/>
            <person name="Mavromatis K."/>
            <person name="Ivanova N."/>
            <person name="Markowitz V."/>
            <person name="Cheng J.-F."/>
            <person name="Hugenholtz P."/>
            <person name="Woyke T."/>
            <person name="Wu D."/>
            <person name="Gronow S."/>
            <person name="Wellnitz S."/>
            <person name="Brambilla E."/>
            <person name="Klenk H.-P."/>
            <person name="Eisen J.A."/>
        </authorList>
    </citation>
    <scope>NUCLEOTIDE SEQUENCE [LARGE SCALE GENOMIC DNA]</scope>
    <source>
        <strain evidence="5 6">DSM 22815</strain>
    </source>
</reference>
<evidence type="ECO:0000313" key="6">
    <source>
        <dbReference type="Proteomes" id="UP000003806"/>
    </source>
</evidence>
<dbReference type="SUPFAM" id="SSF48008">
    <property type="entry name" value="GntR ligand-binding domain-like"/>
    <property type="match status" value="1"/>
</dbReference>
<gene>
    <name evidence="5" type="ORF">JonanDRAFT_0085</name>
</gene>
<dbReference type="InterPro" id="IPR000524">
    <property type="entry name" value="Tscrpt_reg_HTH_GntR"/>
</dbReference>
<dbReference type="Pfam" id="PF00392">
    <property type="entry name" value="GntR"/>
    <property type="match status" value="1"/>
</dbReference>
<keyword evidence="3" id="KW-0804">Transcription</keyword>
<organism evidence="5 6">
    <name type="scientific">Jonquetella anthropi DSM 22815</name>
    <dbReference type="NCBI Taxonomy" id="885272"/>
    <lineage>
        <taxon>Bacteria</taxon>
        <taxon>Thermotogati</taxon>
        <taxon>Synergistota</taxon>
        <taxon>Synergistia</taxon>
        <taxon>Synergistales</taxon>
        <taxon>Dethiosulfovibrionaceae</taxon>
        <taxon>Jonquetella</taxon>
    </lineage>
</organism>
<dbReference type="PANTHER" id="PTHR43537:SF24">
    <property type="entry name" value="GLUCONATE OPERON TRANSCRIPTIONAL REPRESSOR"/>
    <property type="match status" value="1"/>
</dbReference>
<protein>
    <submittedName>
        <fullName evidence="5">Transcriptional regulator</fullName>
    </submittedName>
</protein>
<dbReference type="PANTHER" id="PTHR43537">
    <property type="entry name" value="TRANSCRIPTIONAL REGULATOR, GNTR FAMILY"/>
    <property type="match status" value="1"/>
</dbReference>
<evidence type="ECO:0000256" key="2">
    <source>
        <dbReference type="ARBA" id="ARBA00023125"/>
    </source>
</evidence>
<dbReference type="Proteomes" id="UP000003806">
    <property type="component" value="Chromosome"/>
</dbReference>
<proteinExistence type="predicted"/>
<dbReference type="GO" id="GO:0003700">
    <property type="term" value="F:DNA-binding transcription factor activity"/>
    <property type="evidence" value="ECO:0007669"/>
    <property type="project" value="InterPro"/>
</dbReference>
<dbReference type="InterPro" id="IPR011711">
    <property type="entry name" value="GntR_C"/>
</dbReference>
<dbReference type="InterPro" id="IPR036388">
    <property type="entry name" value="WH-like_DNA-bd_sf"/>
</dbReference>
<dbReference type="SMART" id="SM00345">
    <property type="entry name" value="HTH_GNTR"/>
    <property type="match status" value="1"/>
</dbReference>
<accession>H0ULX7</accession>
<dbReference type="STRING" id="885272.JonanDRAFT_0085"/>
<dbReference type="InterPro" id="IPR008920">
    <property type="entry name" value="TF_FadR/GntR_C"/>
</dbReference>
<evidence type="ECO:0000256" key="3">
    <source>
        <dbReference type="ARBA" id="ARBA00023163"/>
    </source>
</evidence>
<dbReference type="Pfam" id="PF07729">
    <property type="entry name" value="FCD"/>
    <property type="match status" value="1"/>
</dbReference>
<keyword evidence="2" id="KW-0238">DNA-binding</keyword>
<dbReference type="CDD" id="cd07377">
    <property type="entry name" value="WHTH_GntR"/>
    <property type="match status" value="1"/>
</dbReference>
<dbReference type="Gene3D" id="1.10.10.10">
    <property type="entry name" value="Winged helix-like DNA-binding domain superfamily/Winged helix DNA-binding domain"/>
    <property type="match status" value="1"/>
</dbReference>
<dbReference type="InterPro" id="IPR036390">
    <property type="entry name" value="WH_DNA-bd_sf"/>
</dbReference>
<evidence type="ECO:0000313" key="5">
    <source>
        <dbReference type="EMBL" id="EHM12519.1"/>
    </source>
</evidence>
<keyword evidence="1" id="KW-0805">Transcription regulation</keyword>
<name>H0ULX7_9BACT</name>